<evidence type="ECO:0000256" key="2">
    <source>
        <dbReference type="ARBA" id="ARBA00005080"/>
    </source>
</evidence>
<evidence type="ECO:0000256" key="4">
    <source>
        <dbReference type="ARBA" id="ARBA00017272"/>
    </source>
</evidence>
<dbReference type="Proteomes" id="UP000624325">
    <property type="component" value="Unassembled WGS sequence"/>
</dbReference>
<dbReference type="InterPro" id="IPR020602">
    <property type="entry name" value="GTP_CycHdrlase_I_dom"/>
</dbReference>
<dbReference type="PANTHER" id="PTHR11109">
    <property type="entry name" value="GTP CYCLOHYDROLASE I"/>
    <property type="match status" value="1"/>
</dbReference>
<proteinExistence type="predicted"/>
<keyword evidence="5" id="KW-0554">One-carbon metabolism</keyword>
<dbReference type="Pfam" id="PF01227">
    <property type="entry name" value="GTP_cyclohydroI"/>
    <property type="match status" value="1"/>
</dbReference>
<sequence>MTQADVRSGTLMDWLAEVLPPEVAAAVARDSEARIKRAYRELLVGHSTSFDVLNVTARQEPGTAGPVSISNIPFFSMCGHHLLPYYGSCDVTYWPHEIITGLGKIPRLVDLMARRLIIQEHLTQEIAVEINRQISPRAVTVRTDAVHLCMISRGPRSGESRTVCTFAVGEP</sequence>
<evidence type="ECO:0000259" key="8">
    <source>
        <dbReference type="Pfam" id="PF01227"/>
    </source>
</evidence>
<dbReference type="EMBL" id="BONC01000026">
    <property type="protein sequence ID" value="GIF57804.1"/>
    <property type="molecule type" value="Genomic_DNA"/>
</dbReference>
<comment type="pathway">
    <text evidence="2">Cofactor biosynthesis; 7,8-dihydroneopterin triphosphate biosynthesis; 7,8-dihydroneopterin triphosphate from GTP: step 1/1.</text>
</comment>
<evidence type="ECO:0000256" key="1">
    <source>
        <dbReference type="ARBA" id="ARBA00001052"/>
    </source>
</evidence>
<gene>
    <name evidence="9" type="ORF">Air01nite_38990</name>
</gene>
<dbReference type="RefSeq" id="WP_203704104.1">
    <property type="nucleotide sequence ID" value="NZ_BAAALU010000009.1"/>
</dbReference>
<evidence type="ECO:0000256" key="7">
    <source>
        <dbReference type="ARBA" id="ARBA00030854"/>
    </source>
</evidence>
<dbReference type="InterPro" id="IPR043133">
    <property type="entry name" value="GTP-CH-I_C/QueF"/>
</dbReference>
<keyword evidence="6" id="KW-0378">Hydrolase</keyword>
<organism evidence="9 10">
    <name type="scientific">Asanoa iriomotensis</name>
    <dbReference type="NCBI Taxonomy" id="234613"/>
    <lineage>
        <taxon>Bacteria</taxon>
        <taxon>Bacillati</taxon>
        <taxon>Actinomycetota</taxon>
        <taxon>Actinomycetes</taxon>
        <taxon>Micromonosporales</taxon>
        <taxon>Micromonosporaceae</taxon>
        <taxon>Asanoa</taxon>
    </lineage>
</organism>
<dbReference type="SUPFAM" id="SSF55620">
    <property type="entry name" value="Tetrahydrobiopterin biosynthesis enzymes-like"/>
    <property type="match status" value="1"/>
</dbReference>
<comment type="catalytic activity">
    <reaction evidence="1">
        <text>GTP + H2O = 7,8-dihydroneopterin 3'-triphosphate + formate + H(+)</text>
        <dbReference type="Rhea" id="RHEA:17473"/>
        <dbReference type="ChEBI" id="CHEBI:15377"/>
        <dbReference type="ChEBI" id="CHEBI:15378"/>
        <dbReference type="ChEBI" id="CHEBI:15740"/>
        <dbReference type="ChEBI" id="CHEBI:37565"/>
        <dbReference type="ChEBI" id="CHEBI:58462"/>
        <dbReference type="EC" id="3.5.4.16"/>
    </reaction>
</comment>
<dbReference type="EC" id="3.5.4.16" evidence="3"/>
<name>A0ABQ4C4W5_9ACTN</name>
<evidence type="ECO:0000313" key="10">
    <source>
        <dbReference type="Proteomes" id="UP000624325"/>
    </source>
</evidence>
<accession>A0ABQ4C4W5</accession>
<dbReference type="Gene3D" id="3.30.1130.10">
    <property type="match status" value="1"/>
</dbReference>
<feature type="domain" description="GTP cyclohydrolase I" evidence="8">
    <location>
        <begin position="29"/>
        <end position="169"/>
    </location>
</feature>
<comment type="caution">
    <text evidence="9">The sequence shown here is derived from an EMBL/GenBank/DDBJ whole genome shotgun (WGS) entry which is preliminary data.</text>
</comment>
<reference evidence="9 10" key="1">
    <citation type="submission" date="2021-01" db="EMBL/GenBank/DDBJ databases">
        <title>Whole genome shotgun sequence of Asanoa iriomotensis NBRC 100142.</title>
        <authorList>
            <person name="Komaki H."/>
            <person name="Tamura T."/>
        </authorList>
    </citation>
    <scope>NUCLEOTIDE SEQUENCE [LARGE SCALE GENOMIC DNA]</scope>
    <source>
        <strain evidence="9 10">NBRC 100142</strain>
    </source>
</reference>
<evidence type="ECO:0000313" key="9">
    <source>
        <dbReference type="EMBL" id="GIF57804.1"/>
    </source>
</evidence>
<protein>
    <recommendedName>
        <fullName evidence="4">GTP cyclohydrolase 1</fullName>
        <ecNumber evidence="3">3.5.4.16</ecNumber>
    </recommendedName>
    <alternativeName>
        <fullName evidence="7">GTP cyclohydrolase I</fullName>
    </alternativeName>
</protein>
<evidence type="ECO:0000256" key="3">
    <source>
        <dbReference type="ARBA" id="ARBA00012715"/>
    </source>
</evidence>
<evidence type="ECO:0000256" key="6">
    <source>
        <dbReference type="ARBA" id="ARBA00022801"/>
    </source>
</evidence>
<dbReference type="PANTHER" id="PTHR11109:SF7">
    <property type="entry name" value="GTP CYCLOHYDROLASE 1"/>
    <property type="match status" value="1"/>
</dbReference>
<keyword evidence="10" id="KW-1185">Reference proteome</keyword>
<evidence type="ECO:0000256" key="5">
    <source>
        <dbReference type="ARBA" id="ARBA00022563"/>
    </source>
</evidence>
<dbReference type="InterPro" id="IPR001474">
    <property type="entry name" value="GTP_CycHdrlase_I"/>
</dbReference>